<gene>
    <name evidence="7" type="ORF">K8N75_03630</name>
</gene>
<dbReference type="GO" id="GO:0015360">
    <property type="term" value="F:acetate:proton symporter activity"/>
    <property type="evidence" value="ECO:0007669"/>
    <property type="project" value="TreeGrafter"/>
</dbReference>
<comment type="caution">
    <text evidence="7">The sequence shown here is derived from an EMBL/GenBank/DDBJ whole genome shotgun (WGS) entry which is preliminary data.</text>
</comment>
<dbReference type="PANTHER" id="PTHR30178:SF3">
    <property type="entry name" value="SUCCINATE-ACETATE_PROTON SYMPORTER SATP"/>
    <property type="match status" value="1"/>
</dbReference>
<comment type="similarity">
    <text evidence="2">Belongs to the acetate uptake transporter (AceTr) (TC 2.A.96) family.</text>
</comment>
<evidence type="ECO:0000256" key="4">
    <source>
        <dbReference type="ARBA" id="ARBA00022989"/>
    </source>
</evidence>
<feature type="transmembrane region" description="Helical" evidence="6">
    <location>
        <begin position="112"/>
        <end position="131"/>
    </location>
</feature>
<evidence type="ECO:0000256" key="1">
    <source>
        <dbReference type="ARBA" id="ARBA00004141"/>
    </source>
</evidence>
<dbReference type="EMBL" id="JAIOUQ010000003">
    <property type="protein sequence ID" value="MBZ2165133.1"/>
    <property type="molecule type" value="Genomic_DNA"/>
</dbReference>
<organism evidence="7 8">
    <name type="scientific">Methanobacterium spitsbergense</name>
    <dbReference type="NCBI Taxonomy" id="2874285"/>
    <lineage>
        <taxon>Archaea</taxon>
        <taxon>Methanobacteriati</taxon>
        <taxon>Methanobacteriota</taxon>
        <taxon>Methanomada group</taxon>
        <taxon>Methanobacteria</taxon>
        <taxon>Methanobacteriales</taxon>
        <taxon>Methanobacteriaceae</taxon>
        <taxon>Methanobacterium</taxon>
    </lineage>
</organism>
<dbReference type="GO" id="GO:0071422">
    <property type="term" value="P:succinate transmembrane transport"/>
    <property type="evidence" value="ECO:0007669"/>
    <property type="project" value="TreeGrafter"/>
</dbReference>
<feature type="transmembrane region" description="Helical" evidence="6">
    <location>
        <begin position="25"/>
        <end position="46"/>
    </location>
</feature>
<dbReference type="RefSeq" id="WP_223790759.1">
    <property type="nucleotide sequence ID" value="NZ_JAIOUQ010000003.1"/>
</dbReference>
<keyword evidence="5 6" id="KW-0472">Membrane</keyword>
<dbReference type="InterPro" id="IPR000791">
    <property type="entry name" value="Gpr1/Fun34/SatP-like"/>
</dbReference>
<evidence type="ECO:0000256" key="6">
    <source>
        <dbReference type="SAM" id="Phobius"/>
    </source>
</evidence>
<dbReference type="GO" id="GO:0005886">
    <property type="term" value="C:plasma membrane"/>
    <property type="evidence" value="ECO:0007669"/>
    <property type="project" value="TreeGrafter"/>
</dbReference>
<feature type="transmembrane region" description="Helical" evidence="6">
    <location>
        <begin position="164"/>
        <end position="185"/>
    </location>
</feature>
<dbReference type="Pfam" id="PF01184">
    <property type="entry name" value="Gpr1_Fun34_YaaH"/>
    <property type="match status" value="1"/>
</dbReference>
<keyword evidence="3 6" id="KW-0812">Transmembrane</keyword>
<feature type="transmembrane region" description="Helical" evidence="6">
    <location>
        <begin position="78"/>
        <end position="100"/>
    </location>
</feature>
<feature type="transmembrane region" description="Helical" evidence="6">
    <location>
        <begin position="52"/>
        <end position="71"/>
    </location>
</feature>
<evidence type="ECO:0000313" key="7">
    <source>
        <dbReference type="EMBL" id="MBZ2165133.1"/>
    </source>
</evidence>
<comment type="subcellular location">
    <subcellularLocation>
        <location evidence="1">Membrane</location>
        <topology evidence="1">Multi-pass membrane protein</topology>
    </subcellularLocation>
</comment>
<dbReference type="Proteomes" id="UP000825933">
    <property type="component" value="Unassembled WGS sequence"/>
</dbReference>
<feature type="transmembrane region" description="Helical" evidence="6">
    <location>
        <begin position="138"/>
        <end position="158"/>
    </location>
</feature>
<protein>
    <submittedName>
        <fullName evidence="7">Acetate uptake transporter</fullName>
    </submittedName>
</protein>
<dbReference type="NCBIfam" id="NF038013">
    <property type="entry name" value="AceTr_1"/>
    <property type="match status" value="1"/>
</dbReference>
<reference evidence="8" key="1">
    <citation type="journal article" date="2022" name="Microbiol. Resour. Announc.">
        <title>Draft Genome Sequence of a Methanogenic Archaeon from West Spitsbergen Permafrost.</title>
        <authorList>
            <person name="Trubitsyn V."/>
            <person name="Rivkina E."/>
            <person name="Shcherbakova V."/>
        </authorList>
    </citation>
    <scope>NUCLEOTIDE SEQUENCE [LARGE SCALE GENOMIC DNA]</scope>
    <source>
        <strain evidence="8">VT</strain>
    </source>
</reference>
<dbReference type="AlphaFoldDB" id="A0A8T5UWB7"/>
<dbReference type="InterPro" id="IPR047623">
    <property type="entry name" value="SatP"/>
</dbReference>
<proteinExistence type="inferred from homology"/>
<evidence type="ECO:0000256" key="2">
    <source>
        <dbReference type="ARBA" id="ARBA00005587"/>
    </source>
</evidence>
<dbReference type="PANTHER" id="PTHR30178">
    <property type="entry name" value="INNER MEMBRANE PROTEIN YAAH"/>
    <property type="match status" value="1"/>
</dbReference>
<keyword evidence="8" id="KW-1185">Reference proteome</keyword>
<keyword evidence="4 6" id="KW-1133">Transmembrane helix</keyword>
<sequence>MGEEETATITIDGQKLLKHNPANPAPLGLVATGMTLILLSFSYAGFYELSSVILAMVLAFGGTIDLIVGAMEYKNGNTFATLAFGAFGSFWYSFAILLILPKLNLASAPNSASLAAYLFLWGVWTAGMFVATLRISRGFQILFSTLTLLFFVLGLGALTGNSTINIIGGYVGIFVGLLAFYLGMAEVINEIYGNRVLPT</sequence>
<evidence type="ECO:0000313" key="8">
    <source>
        <dbReference type="Proteomes" id="UP000825933"/>
    </source>
</evidence>
<name>A0A8T5UWB7_9EURY</name>
<evidence type="ECO:0000256" key="5">
    <source>
        <dbReference type="ARBA" id="ARBA00023136"/>
    </source>
</evidence>
<accession>A0A8T5UWB7</accession>
<evidence type="ECO:0000256" key="3">
    <source>
        <dbReference type="ARBA" id="ARBA00022692"/>
    </source>
</evidence>